<dbReference type="Gene3D" id="3.30.70.1470">
    <property type="entry name" value="Caspase-like"/>
    <property type="match status" value="1"/>
</dbReference>
<dbReference type="SUPFAM" id="SSF56112">
    <property type="entry name" value="Protein kinase-like (PK-like)"/>
    <property type="match status" value="1"/>
</dbReference>
<dbReference type="Proteomes" id="UP001519460">
    <property type="component" value="Unassembled WGS sequence"/>
</dbReference>
<dbReference type="InterPro" id="IPR011600">
    <property type="entry name" value="Pept_C14_caspase"/>
</dbReference>
<dbReference type="Pfam" id="PF00656">
    <property type="entry name" value="Peptidase_C14"/>
    <property type="match status" value="1"/>
</dbReference>
<dbReference type="PROSITE" id="PS50208">
    <property type="entry name" value="CASPASE_P20"/>
    <property type="match status" value="1"/>
</dbReference>
<dbReference type="InterPro" id="IPR015917">
    <property type="entry name" value="Pept_C14A"/>
</dbReference>
<name>A0ABD0K221_9CAEN</name>
<dbReference type="InterPro" id="IPR011009">
    <property type="entry name" value="Kinase-like_dom_sf"/>
</dbReference>
<comment type="similarity">
    <text evidence="1 3">Belongs to the peptidase C14A family.</text>
</comment>
<evidence type="ECO:0008006" key="9">
    <source>
        <dbReference type="Google" id="ProtNLM"/>
    </source>
</evidence>
<sequence length="253" mass="29438">MTNPQVVKHVRSGRHMDKPTGGLECPDAFYAIMCKCWEWDPEKRPPFSQLFDALETYFVSTEAEPESFVQSDSSPQKEAEMQRRPGYERRSGQPLPLPRHLLRFYRMEAIPRGICLIVNNRDFYKDPRNTTAVMLTRRQGTDVDRGYDCRDTESDAVEEEEVQKIPDESDFLLGYSTIPGFVSYRNRQTGSYYIRKLTETLDECAEDHDIHEILTMVNYSVGKDDISTVRGTRKQTPAPMYTLRKKLIFKRSQ</sequence>
<dbReference type="PROSITE" id="PS50207">
    <property type="entry name" value="CASPASE_P10"/>
    <property type="match status" value="1"/>
</dbReference>
<keyword evidence="2" id="KW-0053">Apoptosis</keyword>
<evidence type="ECO:0000259" key="6">
    <source>
        <dbReference type="PROSITE" id="PS50208"/>
    </source>
</evidence>
<reference evidence="7 8" key="1">
    <citation type="journal article" date="2023" name="Sci. Data">
        <title>Genome assembly of the Korean intertidal mud-creeper Batillaria attramentaria.</title>
        <authorList>
            <person name="Patra A.K."/>
            <person name="Ho P.T."/>
            <person name="Jun S."/>
            <person name="Lee S.J."/>
            <person name="Kim Y."/>
            <person name="Won Y.J."/>
        </authorList>
    </citation>
    <scope>NUCLEOTIDE SEQUENCE [LARGE SCALE GENOMIC DNA]</scope>
    <source>
        <strain evidence="7">Wonlab-2016</strain>
    </source>
</reference>
<dbReference type="SUPFAM" id="SSF52129">
    <property type="entry name" value="Caspase-like"/>
    <property type="match status" value="1"/>
</dbReference>
<evidence type="ECO:0000313" key="8">
    <source>
        <dbReference type="Proteomes" id="UP001519460"/>
    </source>
</evidence>
<evidence type="ECO:0000256" key="1">
    <source>
        <dbReference type="ARBA" id="ARBA00010134"/>
    </source>
</evidence>
<dbReference type="PANTHER" id="PTHR48169">
    <property type="entry name" value="DED DOMAIN-CONTAINING PROTEIN"/>
    <property type="match status" value="1"/>
</dbReference>
<protein>
    <recommendedName>
        <fullName evidence="9">Serine-threonine/tyrosine-protein kinase catalytic domain-containing protein</fullName>
    </recommendedName>
</protein>
<dbReference type="AlphaFoldDB" id="A0ABD0K221"/>
<feature type="domain" description="Caspase family p20" evidence="6">
    <location>
        <begin position="111"/>
        <end position="144"/>
    </location>
</feature>
<feature type="domain" description="Caspase family p10" evidence="5">
    <location>
        <begin position="161"/>
        <end position="251"/>
    </location>
</feature>
<dbReference type="GO" id="GO:0043067">
    <property type="term" value="P:regulation of programmed cell death"/>
    <property type="evidence" value="ECO:0007669"/>
    <property type="project" value="UniProtKB-ARBA"/>
</dbReference>
<evidence type="ECO:0000256" key="2">
    <source>
        <dbReference type="ARBA" id="ARBA00022703"/>
    </source>
</evidence>
<dbReference type="PANTHER" id="PTHR48169:SF7">
    <property type="entry name" value="CASPASE 10"/>
    <property type="match status" value="1"/>
</dbReference>
<dbReference type="Gene3D" id="3.40.50.1460">
    <property type="match status" value="1"/>
</dbReference>
<feature type="compositionally biased region" description="Basic and acidic residues" evidence="4">
    <location>
        <begin position="75"/>
        <end position="91"/>
    </location>
</feature>
<evidence type="ECO:0000256" key="3">
    <source>
        <dbReference type="RuleBase" id="RU003971"/>
    </source>
</evidence>
<dbReference type="GO" id="GO:0006915">
    <property type="term" value="P:apoptotic process"/>
    <property type="evidence" value="ECO:0007669"/>
    <property type="project" value="UniProtKB-KW"/>
</dbReference>
<evidence type="ECO:0000313" key="7">
    <source>
        <dbReference type="EMBL" id="KAK7480898.1"/>
    </source>
</evidence>
<dbReference type="Gene3D" id="1.10.510.10">
    <property type="entry name" value="Transferase(Phosphotransferase) domain 1"/>
    <property type="match status" value="1"/>
</dbReference>
<dbReference type="InterPro" id="IPR002138">
    <property type="entry name" value="Pept_C14_p10"/>
</dbReference>
<organism evidence="7 8">
    <name type="scientific">Batillaria attramentaria</name>
    <dbReference type="NCBI Taxonomy" id="370345"/>
    <lineage>
        <taxon>Eukaryota</taxon>
        <taxon>Metazoa</taxon>
        <taxon>Spiralia</taxon>
        <taxon>Lophotrochozoa</taxon>
        <taxon>Mollusca</taxon>
        <taxon>Gastropoda</taxon>
        <taxon>Caenogastropoda</taxon>
        <taxon>Sorbeoconcha</taxon>
        <taxon>Cerithioidea</taxon>
        <taxon>Batillariidae</taxon>
        <taxon>Batillaria</taxon>
    </lineage>
</organism>
<dbReference type="InterPro" id="IPR001245">
    <property type="entry name" value="Ser-Thr/Tyr_kinase_cat_dom"/>
</dbReference>
<feature type="region of interest" description="Disordered" evidence="4">
    <location>
        <begin position="65"/>
        <end position="94"/>
    </location>
</feature>
<evidence type="ECO:0000259" key="5">
    <source>
        <dbReference type="PROSITE" id="PS50207"/>
    </source>
</evidence>
<dbReference type="EMBL" id="JACVVK020000272">
    <property type="protein sequence ID" value="KAK7480898.1"/>
    <property type="molecule type" value="Genomic_DNA"/>
</dbReference>
<dbReference type="GO" id="GO:0051604">
    <property type="term" value="P:protein maturation"/>
    <property type="evidence" value="ECO:0007669"/>
    <property type="project" value="UniProtKB-ARBA"/>
</dbReference>
<dbReference type="GO" id="GO:0005737">
    <property type="term" value="C:cytoplasm"/>
    <property type="evidence" value="ECO:0007669"/>
    <property type="project" value="UniProtKB-ARBA"/>
</dbReference>
<proteinExistence type="inferred from homology"/>
<evidence type="ECO:0000256" key="4">
    <source>
        <dbReference type="SAM" id="MobiDB-lite"/>
    </source>
</evidence>
<gene>
    <name evidence="7" type="ORF">BaRGS_00027899</name>
</gene>
<dbReference type="InterPro" id="IPR029030">
    <property type="entry name" value="Caspase-like_dom_sf"/>
</dbReference>
<dbReference type="GO" id="GO:0004197">
    <property type="term" value="F:cysteine-type endopeptidase activity"/>
    <property type="evidence" value="ECO:0007669"/>
    <property type="project" value="UniProtKB-ARBA"/>
</dbReference>
<comment type="caution">
    <text evidence="7">The sequence shown here is derived from an EMBL/GenBank/DDBJ whole genome shotgun (WGS) entry which is preliminary data.</text>
</comment>
<keyword evidence="8" id="KW-1185">Reference proteome</keyword>
<accession>A0ABD0K221</accession>
<dbReference type="Pfam" id="PF07714">
    <property type="entry name" value="PK_Tyr_Ser-Thr"/>
    <property type="match status" value="1"/>
</dbReference>
<dbReference type="SMART" id="SM00115">
    <property type="entry name" value="CASc"/>
    <property type="match status" value="1"/>
</dbReference>
<dbReference type="InterPro" id="IPR001309">
    <property type="entry name" value="Pept_C14_p20"/>
</dbReference>